<feature type="transmembrane region" description="Helical" evidence="2">
    <location>
        <begin position="68"/>
        <end position="88"/>
    </location>
</feature>
<evidence type="ECO:0000256" key="2">
    <source>
        <dbReference type="SAM" id="Phobius"/>
    </source>
</evidence>
<evidence type="ECO:0000313" key="4">
    <source>
        <dbReference type="Proteomes" id="UP000502035"/>
    </source>
</evidence>
<keyword evidence="4" id="KW-1185">Reference proteome</keyword>
<dbReference type="RefSeq" id="WP_166316450.1">
    <property type="nucleotide sequence ID" value="NZ_CP049866.1"/>
</dbReference>
<dbReference type="EMBL" id="CP049866">
    <property type="protein sequence ID" value="QIK75147.1"/>
    <property type="molecule type" value="Genomic_DNA"/>
</dbReference>
<keyword evidence="2" id="KW-1133">Transmembrane helix</keyword>
<feature type="transmembrane region" description="Helical" evidence="2">
    <location>
        <begin position="270"/>
        <end position="303"/>
    </location>
</feature>
<feature type="transmembrane region" description="Helical" evidence="2">
    <location>
        <begin position="12"/>
        <end position="31"/>
    </location>
</feature>
<dbReference type="KEGG" id="npi:G7071_06615"/>
<keyword evidence="2" id="KW-0472">Membrane</keyword>
<gene>
    <name evidence="3" type="ORF">G7071_06615</name>
</gene>
<evidence type="ECO:0000313" key="3">
    <source>
        <dbReference type="EMBL" id="QIK75147.1"/>
    </source>
</evidence>
<proteinExistence type="predicted"/>
<evidence type="ECO:0008006" key="5">
    <source>
        <dbReference type="Google" id="ProtNLM"/>
    </source>
</evidence>
<evidence type="ECO:0000256" key="1">
    <source>
        <dbReference type="SAM" id="MobiDB-lite"/>
    </source>
</evidence>
<feature type="compositionally biased region" description="Low complexity" evidence="1">
    <location>
        <begin position="154"/>
        <end position="174"/>
    </location>
</feature>
<reference evidence="3 4" key="1">
    <citation type="submission" date="2020-03" db="EMBL/GenBank/DDBJ databases">
        <title>Nocardioides sp. nov., isolated from fish.</title>
        <authorList>
            <person name="Hyun D.-W."/>
            <person name="Bae J.-W."/>
        </authorList>
    </citation>
    <scope>NUCLEOTIDE SEQUENCE [LARGE SCALE GENOMIC DNA]</scope>
    <source>
        <strain evidence="3 4">HDW12A</strain>
    </source>
</reference>
<feature type="transmembrane region" description="Helical" evidence="2">
    <location>
        <begin position="230"/>
        <end position="258"/>
    </location>
</feature>
<name>A0A6G7YEV8_9ACTN</name>
<organism evidence="3 4">
    <name type="scientific">Nocardioides piscis</name>
    <dbReference type="NCBI Taxonomy" id="2714938"/>
    <lineage>
        <taxon>Bacteria</taxon>
        <taxon>Bacillati</taxon>
        <taxon>Actinomycetota</taxon>
        <taxon>Actinomycetes</taxon>
        <taxon>Propionibacteriales</taxon>
        <taxon>Nocardioidaceae</taxon>
        <taxon>Nocardioides</taxon>
    </lineage>
</organism>
<feature type="transmembrane region" description="Helical" evidence="2">
    <location>
        <begin position="185"/>
        <end position="209"/>
    </location>
</feature>
<feature type="transmembrane region" description="Helical" evidence="2">
    <location>
        <begin position="100"/>
        <end position="132"/>
    </location>
</feature>
<feature type="region of interest" description="Disordered" evidence="1">
    <location>
        <begin position="141"/>
        <end position="179"/>
    </location>
</feature>
<keyword evidence="2" id="KW-0812">Transmembrane</keyword>
<dbReference type="Proteomes" id="UP000502035">
    <property type="component" value="Chromosome"/>
</dbReference>
<dbReference type="AlphaFoldDB" id="A0A6G7YEV8"/>
<sequence length="325" mass="33744">MTKATSTRPSQTTMAGVMVMLAGFFVVVSVWDSVSRLRSIETREAIEKFLAEPPGNELSLSVESVIDVLHVTSMIAAACAIAAVALGWQVLQRSRSARLVLSLVAIPLFITGLVAGGFMSAIVAVATALLWLSPSREWLAGQDAPRPAQDRPVAAPTATSTPASISPPLSTSTPARRRPDPVTSAVVITIVTAGLVFVMTLASVVLFATQPDLVLDELRRQNPDIEESGLSEATLVATSYVSGGIGMLWSLLAIALAVLTGAGRGWAARGLVICAAVCAVLCVMAALASLAALVPAIAAILTVSLLRRPESRAWFSDAGRPPPAG</sequence>
<accession>A0A6G7YEV8</accession>
<protein>
    <recommendedName>
        <fullName evidence="5">DUF4064 domain-containing protein</fullName>
    </recommendedName>
</protein>